<sequence>MALTQELLAIGLENKEAEVYLSALQLGFASVQELAVKAGINRTTAYTHIKNLIGRGLMSAAEKNGKIFYVAERPEKLKFIYEQKENEIRRRRKMLEKIMPELESIYNLAKDKPSVRFYKYDNPEDLSAVRREIEELRADEVYNIFNYEEFHDYINKAHIRNLIDATGKFRALYIGRNKVIDLRVRPFMDEEKFKLRFLPEAKFGFLCEVLVARDMVYIAGNSDWLVIKDKLFAHTLGLLFHALWGIAEQV</sequence>
<dbReference type="Proteomes" id="UP000178656">
    <property type="component" value="Unassembled WGS sequence"/>
</dbReference>
<feature type="domain" description="Transcription regulator TrmB N-terminal" evidence="1">
    <location>
        <begin position="9"/>
        <end position="74"/>
    </location>
</feature>
<proteinExistence type="predicted"/>
<accession>A0A1F5TG46</accession>
<protein>
    <recommendedName>
        <fullName evidence="1">Transcription regulator TrmB N-terminal domain-containing protein</fullName>
    </recommendedName>
</protein>
<evidence type="ECO:0000313" key="2">
    <source>
        <dbReference type="EMBL" id="OGF37892.1"/>
    </source>
</evidence>
<comment type="caution">
    <text evidence="2">The sequence shown here is derived from an EMBL/GenBank/DDBJ whole genome shotgun (WGS) entry which is preliminary data.</text>
</comment>
<dbReference type="SUPFAM" id="SSF46785">
    <property type="entry name" value="Winged helix' DNA-binding domain"/>
    <property type="match status" value="1"/>
</dbReference>
<dbReference type="InterPro" id="IPR002831">
    <property type="entry name" value="Tscrpt_reg_TrmB_N"/>
</dbReference>
<reference evidence="2 3" key="1">
    <citation type="journal article" date="2016" name="Nat. Commun.">
        <title>Thousands of microbial genomes shed light on interconnected biogeochemical processes in an aquifer system.</title>
        <authorList>
            <person name="Anantharaman K."/>
            <person name="Brown C.T."/>
            <person name="Hug L.A."/>
            <person name="Sharon I."/>
            <person name="Castelle C.J."/>
            <person name="Probst A.J."/>
            <person name="Thomas B.C."/>
            <person name="Singh A."/>
            <person name="Wilkins M.J."/>
            <person name="Karaoz U."/>
            <person name="Brodie E.L."/>
            <person name="Williams K.H."/>
            <person name="Hubbard S.S."/>
            <person name="Banfield J.F."/>
        </authorList>
    </citation>
    <scope>NUCLEOTIDE SEQUENCE [LARGE SCALE GENOMIC DNA]</scope>
</reference>
<dbReference type="InterPro" id="IPR036388">
    <property type="entry name" value="WH-like_DNA-bd_sf"/>
</dbReference>
<dbReference type="Pfam" id="PF01978">
    <property type="entry name" value="TrmB"/>
    <property type="match status" value="1"/>
</dbReference>
<dbReference type="InterPro" id="IPR036390">
    <property type="entry name" value="WH_DNA-bd_sf"/>
</dbReference>
<dbReference type="Gene3D" id="1.10.10.10">
    <property type="entry name" value="Winged helix-like DNA-binding domain superfamily/Winged helix DNA-binding domain"/>
    <property type="match status" value="1"/>
</dbReference>
<evidence type="ECO:0000313" key="3">
    <source>
        <dbReference type="Proteomes" id="UP000178656"/>
    </source>
</evidence>
<organism evidence="2 3">
    <name type="scientific">Candidatus Falkowbacteria bacterium RIFOXYC2_FULL_48_21</name>
    <dbReference type="NCBI Taxonomy" id="1798005"/>
    <lineage>
        <taxon>Bacteria</taxon>
        <taxon>Candidatus Falkowiibacteriota</taxon>
    </lineage>
</organism>
<gene>
    <name evidence="2" type="ORF">A2482_02380</name>
</gene>
<dbReference type="EMBL" id="MFGM01000013">
    <property type="protein sequence ID" value="OGF37892.1"/>
    <property type="molecule type" value="Genomic_DNA"/>
</dbReference>
<dbReference type="AlphaFoldDB" id="A0A1F5TG46"/>
<name>A0A1F5TG46_9BACT</name>
<evidence type="ECO:0000259" key="1">
    <source>
        <dbReference type="Pfam" id="PF01978"/>
    </source>
</evidence>